<dbReference type="Pfam" id="PF12784">
    <property type="entry name" value="PDDEXK_2"/>
    <property type="match status" value="1"/>
</dbReference>
<accession>A0A450U1G0</accession>
<protein>
    <submittedName>
        <fullName evidence="2">PD-(D/E)XK nuclease family transposase</fullName>
    </submittedName>
</protein>
<dbReference type="AlphaFoldDB" id="A0A450U1G0"/>
<evidence type="ECO:0000313" key="2">
    <source>
        <dbReference type="EMBL" id="VFJ76286.1"/>
    </source>
</evidence>
<reference evidence="2" key="1">
    <citation type="submission" date="2019-02" db="EMBL/GenBank/DDBJ databases">
        <authorList>
            <person name="Gruber-Vodicka R. H."/>
            <person name="Seah K. B. B."/>
        </authorList>
    </citation>
    <scope>NUCLEOTIDE SEQUENCE</scope>
    <source>
        <strain evidence="2">BECK_BZ131</strain>
    </source>
</reference>
<dbReference type="EMBL" id="CAADFE010000102">
    <property type="protein sequence ID" value="VFJ76286.1"/>
    <property type="molecule type" value="Genomic_DNA"/>
</dbReference>
<feature type="compositionally biased region" description="Low complexity" evidence="1">
    <location>
        <begin position="68"/>
        <end position="92"/>
    </location>
</feature>
<feature type="region of interest" description="Disordered" evidence="1">
    <location>
        <begin position="54"/>
        <end position="110"/>
    </location>
</feature>
<evidence type="ECO:0000256" key="1">
    <source>
        <dbReference type="SAM" id="MobiDB-lite"/>
    </source>
</evidence>
<sequence>MMRKLINFDWALKKLLRSKANYEVLEGFLSELLKDDIEILEILESESNRDYAHDKSNRVDLKVRNQKAKSSSSRSNTNGSSTSYSAYYSQRAKPSSSIWPSRRFTETSSR</sequence>
<gene>
    <name evidence="2" type="ORF">BECKFW1821C_GA0114237_11027</name>
</gene>
<name>A0A450U1G0_9GAMM</name>
<feature type="compositionally biased region" description="Basic and acidic residues" evidence="1">
    <location>
        <begin position="54"/>
        <end position="63"/>
    </location>
</feature>
<organism evidence="2">
    <name type="scientific">Candidatus Kentrum sp. FW</name>
    <dbReference type="NCBI Taxonomy" id="2126338"/>
    <lineage>
        <taxon>Bacteria</taxon>
        <taxon>Pseudomonadati</taxon>
        <taxon>Pseudomonadota</taxon>
        <taxon>Gammaproteobacteria</taxon>
        <taxon>Candidatus Kentrum</taxon>
    </lineage>
</organism>
<proteinExistence type="predicted"/>